<evidence type="ECO:0000259" key="10">
    <source>
        <dbReference type="Pfam" id="PF02771"/>
    </source>
</evidence>
<dbReference type="InterPro" id="IPR037069">
    <property type="entry name" value="AcylCoA_DH/ox_N_sf"/>
</dbReference>
<name>A0A9D4SJU5_DERFA</name>
<evidence type="ECO:0000256" key="6">
    <source>
        <dbReference type="ARBA" id="ARBA00023002"/>
    </source>
</evidence>
<dbReference type="AlphaFoldDB" id="A0A9D4SJU5"/>
<comment type="similarity">
    <text evidence="2 7">Belongs to the acyl-CoA dehydrogenase family.</text>
</comment>
<dbReference type="Pfam" id="PF02771">
    <property type="entry name" value="Acyl-CoA_dh_N"/>
    <property type="match status" value="1"/>
</dbReference>
<dbReference type="Gene3D" id="2.40.110.10">
    <property type="entry name" value="Butyryl-CoA Dehydrogenase, subunit A, domain 2"/>
    <property type="match status" value="1"/>
</dbReference>
<feature type="domain" description="Acyl-CoA oxidase/dehydrogenase middle" evidence="9">
    <location>
        <begin position="160"/>
        <end position="258"/>
    </location>
</feature>
<dbReference type="Gene3D" id="1.10.540.10">
    <property type="entry name" value="Acyl-CoA dehydrogenase/oxidase, N-terminal domain"/>
    <property type="match status" value="1"/>
</dbReference>
<dbReference type="GO" id="GO:0051793">
    <property type="term" value="P:medium-chain fatty acid catabolic process"/>
    <property type="evidence" value="ECO:0007669"/>
    <property type="project" value="TreeGrafter"/>
</dbReference>
<keyword evidence="4 7" id="KW-0285">Flavoprotein</keyword>
<evidence type="ECO:0000259" key="9">
    <source>
        <dbReference type="Pfam" id="PF02770"/>
    </source>
</evidence>
<dbReference type="InterPro" id="IPR013786">
    <property type="entry name" value="AcylCoA_DH/ox_N"/>
</dbReference>
<dbReference type="InterPro" id="IPR006089">
    <property type="entry name" value="Acyl-CoA_DH_CS"/>
</dbReference>
<gene>
    <name evidence="11" type="ORF">HUG17_6378</name>
</gene>
<dbReference type="InterPro" id="IPR036250">
    <property type="entry name" value="AcylCo_DH-like_C"/>
</dbReference>
<evidence type="ECO:0000259" key="8">
    <source>
        <dbReference type="Pfam" id="PF00441"/>
    </source>
</evidence>
<evidence type="ECO:0000313" key="11">
    <source>
        <dbReference type="EMBL" id="KAH7644016.1"/>
    </source>
</evidence>
<dbReference type="InterPro" id="IPR050741">
    <property type="entry name" value="Acyl-CoA_dehydrogenase"/>
</dbReference>
<accession>A0A9D4SJU5</accession>
<evidence type="ECO:0000256" key="4">
    <source>
        <dbReference type="ARBA" id="ARBA00022630"/>
    </source>
</evidence>
<proteinExistence type="inferred from homology"/>
<dbReference type="Proteomes" id="UP000828236">
    <property type="component" value="Unassembled WGS sequence"/>
</dbReference>
<dbReference type="FunFam" id="1.20.140.10:FF:000011">
    <property type="entry name" value="Medium-chain specific acyl-CoA dehydrogenase, mitochondrial"/>
    <property type="match status" value="1"/>
</dbReference>
<dbReference type="InterPro" id="IPR009075">
    <property type="entry name" value="AcylCo_DH/oxidase_C"/>
</dbReference>
<dbReference type="GO" id="GO:0050660">
    <property type="term" value="F:flavin adenine dinucleotide binding"/>
    <property type="evidence" value="ECO:0007669"/>
    <property type="project" value="InterPro"/>
</dbReference>
<evidence type="ECO:0000256" key="7">
    <source>
        <dbReference type="RuleBase" id="RU362125"/>
    </source>
</evidence>
<evidence type="ECO:0000256" key="1">
    <source>
        <dbReference type="ARBA" id="ARBA00001974"/>
    </source>
</evidence>
<reference evidence="11" key="1">
    <citation type="submission" date="2020-06" db="EMBL/GenBank/DDBJ databases">
        <authorList>
            <person name="Ji K."/>
            <person name="Li J."/>
        </authorList>
    </citation>
    <scope>NUCLEOTIDE SEQUENCE</scope>
    <source>
        <strain evidence="11">JKM2019</strain>
        <tissue evidence="11">Whole body</tissue>
    </source>
</reference>
<keyword evidence="5 7" id="KW-0274">FAD</keyword>
<evidence type="ECO:0000256" key="2">
    <source>
        <dbReference type="ARBA" id="ARBA00009347"/>
    </source>
</evidence>
<dbReference type="InterPro" id="IPR006091">
    <property type="entry name" value="Acyl-CoA_Oxase/DH_mid-dom"/>
</dbReference>
<dbReference type="PANTHER" id="PTHR48083:SF2">
    <property type="entry name" value="MEDIUM-CHAIN SPECIFIC ACYL-COA DEHYDROGENASE, MITOCHONDRIAL"/>
    <property type="match status" value="1"/>
</dbReference>
<dbReference type="PROSITE" id="PS00072">
    <property type="entry name" value="ACYL_COA_DH_1"/>
    <property type="match status" value="1"/>
</dbReference>
<organism evidence="11">
    <name type="scientific">Dermatophagoides farinae</name>
    <name type="common">American house dust mite</name>
    <dbReference type="NCBI Taxonomy" id="6954"/>
    <lineage>
        <taxon>Eukaryota</taxon>
        <taxon>Metazoa</taxon>
        <taxon>Ecdysozoa</taxon>
        <taxon>Arthropoda</taxon>
        <taxon>Chelicerata</taxon>
        <taxon>Arachnida</taxon>
        <taxon>Acari</taxon>
        <taxon>Acariformes</taxon>
        <taxon>Sarcoptiformes</taxon>
        <taxon>Astigmata</taxon>
        <taxon>Psoroptidia</taxon>
        <taxon>Analgoidea</taxon>
        <taxon>Pyroglyphidae</taxon>
        <taxon>Dermatophagoidinae</taxon>
        <taxon>Dermatophagoides</taxon>
    </lineage>
</organism>
<dbReference type="FunFam" id="1.10.540.10:FF:000026">
    <property type="entry name" value="Acyl-CoA dehydrogenase medium chain"/>
    <property type="match status" value="1"/>
</dbReference>
<dbReference type="InterPro" id="IPR009100">
    <property type="entry name" value="AcylCoA_DH/oxidase_NM_dom_sf"/>
</dbReference>
<dbReference type="PANTHER" id="PTHR48083">
    <property type="entry name" value="MEDIUM-CHAIN SPECIFIC ACYL-COA DEHYDROGENASE, MITOCHONDRIAL-RELATED"/>
    <property type="match status" value="1"/>
</dbReference>
<keyword evidence="6 7" id="KW-0560">Oxidoreductase</keyword>
<reference evidence="11" key="2">
    <citation type="journal article" date="2021" name="World Allergy Organ. J.">
        <title>Chromosome-level assembly of Dermatophagoides farinae genome and transcriptome reveals two novel allergens Der f 37 and Der f 39.</title>
        <authorList>
            <person name="Chen J."/>
            <person name="Cai Z."/>
            <person name="Fan D."/>
            <person name="Hu J."/>
            <person name="Hou Y."/>
            <person name="He Y."/>
            <person name="Zhang Z."/>
            <person name="Zhao Z."/>
            <person name="Gao P."/>
            <person name="Hu W."/>
            <person name="Sun J."/>
            <person name="Li J."/>
            <person name="Ji K."/>
        </authorList>
    </citation>
    <scope>NUCLEOTIDE SEQUENCE</scope>
    <source>
        <strain evidence="11">JKM2019</strain>
    </source>
</reference>
<protein>
    <recommendedName>
        <fullName evidence="3">Medium-chain specific acyl-CoA dehydrogenase, mitochondrial</fullName>
    </recommendedName>
</protein>
<feature type="domain" description="Acyl-CoA dehydrogenase/oxidase C-terminal" evidence="8">
    <location>
        <begin position="270"/>
        <end position="417"/>
    </location>
</feature>
<dbReference type="PIRSF" id="PIRSF016578">
    <property type="entry name" value="HsaA"/>
    <property type="match status" value="1"/>
</dbReference>
<dbReference type="Pfam" id="PF02770">
    <property type="entry name" value="Acyl-CoA_dh_M"/>
    <property type="match status" value="1"/>
</dbReference>
<feature type="domain" description="Acyl-CoA dehydrogenase/oxidase N-terminal" evidence="10">
    <location>
        <begin position="44"/>
        <end position="153"/>
    </location>
</feature>
<evidence type="ECO:0000256" key="5">
    <source>
        <dbReference type="ARBA" id="ARBA00022827"/>
    </source>
</evidence>
<dbReference type="FunFam" id="2.40.110.10:FF:000001">
    <property type="entry name" value="Acyl-CoA dehydrogenase, mitochondrial"/>
    <property type="match status" value="1"/>
</dbReference>
<dbReference type="Gene3D" id="1.20.140.10">
    <property type="entry name" value="Butyryl-CoA Dehydrogenase, subunit A, domain 3"/>
    <property type="match status" value="1"/>
</dbReference>
<dbReference type="InterPro" id="IPR046373">
    <property type="entry name" value="Acyl-CoA_Oxase/DH_mid-dom_sf"/>
</dbReference>
<evidence type="ECO:0000256" key="3">
    <source>
        <dbReference type="ARBA" id="ARBA00019125"/>
    </source>
</evidence>
<dbReference type="PROSITE" id="PS00073">
    <property type="entry name" value="ACYL_COA_DH_2"/>
    <property type="match status" value="1"/>
</dbReference>
<sequence length="426" mass="46962">MAINLVRQIWSKNLIKSSKPIINTAVNRFFSDIHSTNEICFELTDEQISMIEMVEKFTREEIIPNAAKYDKSGEFPWDIVKKAHKLGLMTNGIPMEYGGLGHSLLSHCIVGEKLAYGCTGIASAIGNNALPQAPLIMFGNDEQKKEYLGRCIAEPIVCSYAVTEPGAGSDVAGIQTKAVKNADGDWIIDGQKMWITNSGHANWFFVLTRTNPDPKAKTSEAFTGFIVDADTPGLTVGRKEWNMGQRCSDTRGITFENVVVPKKNVVGGEGKGFIVAMGAFDLTRPPVACSAVGLAQRALDEATQYSLQRITFGMPIARHQAIQFKLSDMVIGINTARLAYMRAAYEFDHGRRNTYWASIAKCLAGDVANKCASDAVQIFGGAGYNSEYPVEKLMRDAKIFQIYEGTAEIQRMIIAREHFRQTMEEG</sequence>
<dbReference type="OrthoDB" id="434771at2759"/>
<dbReference type="GO" id="GO:0005739">
    <property type="term" value="C:mitochondrion"/>
    <property type="evidence" value="ECO:0007669"/>
    <property type="project" value="TreeGrafter"/>
</dbReference>
<dbReference type="Pfam" id="PF00441">
    <property type="entry name" value="Acyl-CoA_dh_1"/>
    <property type="match status" value="1"/>
</dbReference>
<dbReference type="SUPFAM" id="SSF56645">
    <property type="entry name" value="Acyl-CoA dehydrogenase NM domain-like"/>
    <property type="match status" value="1"/>
</dbReference>
<dbReference type="GO" id="GO:0070991">
    <property type="term" value="F:medium-chain fatty acyl-CoA dehydrogenase activity"/>
    <property type="evidence" value="ECO:0007669"/>
    <property type="project" value="TreeGrafter"/>
</dbReference>
<comment type="cofactor">
    <cofactor evidence="1 7">
        <name>FAD</name>
        <dbReference type="ChEBI" id="CHEBI:57692"/>
    </cofactor>
</comment>
<dbReference type="EMBL" id="SDOV01000002">
    <property type="protein sequence ID" value="KAH7644016.1"/>
    <property type="molecule type" value="Genomic_DNA"/>
</dbReference>
<comment type="caution">
    <text evidence="11">The sequence shown here is derived from an EMBL/GenBank/DDBJ whole genome shotgun (WGS) entry which is preliminary data.</text>
</comment>
<dbReference type="SUPFAM" id="SSF47203">
    <property type="entry name" value="Acyl-CoA dehydrogenase C-terminal domain-like"/>
    <property type="match status" value="1"/>
</dbReference>